<feature type="domain" description="Fatty acid hydroxylase" evidence="7">
    <location>
        <begin position="77"/>
        <end position="207"/>
    </location>
</feature>
<evidence type="ECO:0000313" key="9">
    <source>
        <dbReference type="Proteomes" id="UP000034883"/>
    </source>
</evidence>
<accession>A0A0F6W5X2</accession>
<evidence type="ECO:0000256" key="4">
    <source>
        <dbReference type="ARBA" id="ARBA00023136"/>
    </source>
</evidence>
<dbReference type="GO" id="GO:0008610">
    <property type="term" value="P:lipid biosynthetic process"/>
    <property type="evidence" value="ECO:0007669"/>
    <property type="project" value="InterPro"/>
</dbReference>
<feature type="transmembrane region" description="Helical" evidence="6">
    <location>
        <begin position="67"/>
        <end position="90"/>
    </location>
</feature>
<dbReference type="GO" id="GO:0005506">
    <property type="term" value="F:iron ion binding"/>
    <property type="evidence" value="ECO:0007669"/>
    <property type="project" value="InterPro"/>
</dbReference>
<evidence type="ECO:0000259" key="7">
    <source>
        <dbReference type="Pfam" id="PF04116"/>
    </source>
</evidence>
<keyword evidence="2 6" id="KW-0812">Transmembrane</keyword>
<evidence type="ECO:0000313" key="8">
    <source>
        <dbReference type="EMBL" id="AKF08242.1"/>
    </source>
</evidence>
<dbReference type="Pfam" id="PF04116">
    <property type="entry name" value="FA_hydroxylase"/>
    <property type="match status" value="1"/>
</dbReference>
<dbReference type="GO" id="GO:0016491">
    <property type="term" value="F:oxidoreductase activity"/>
    <property type="evidence" value="ECO:0007669"/>
    <property type="project" value="InterPro"/>
</dbReference>
<dbReference type="GO" id="GO:0016020">
    <property type="term" value="C:membrane"/>
    <property type="evidence" value="ECO:0007669"/>
    <property type="project" value="UniProtKB-SubCell"/>
</dbReference>
<dbReference type="AlphaFoldDB" id="A0A0F6W5X2"/>
<comment type="subcellular location">
    <subcellularLocation>
        <location evidence="1">Membrane</location>
    </subcellularLocation>
</comment>
<dbReference type="STRING" id="927083.DB32_005391"/>
<dbReference type="OrthoDB" id="5291790at2"/>
<name>A0A0F6W5X2_9BACT</name>
<evidence type="ECO:0000256" key="1">
    <source>
        <dbReference type="ARBA" id="ARBA00004370"/>
    </source>
</evidence>
<feature type="region of interest" description="Disordered" evidence="5">
    <location>
        <begin position="248"/>
        <end position="267"/>
    </location>
</feature>
<keyword evidence="3 6" id="KW-1133">Transmembrane helix</keyword>
<dbReference type="KEGG" id="samy:DB32_005391"/>
<feature type="transmembrane region" description="Helical" evidence="6">
    <location>
        <begin position="129"/>
        <end position="161"/>
    </location>
</feature>
<evidence type="ECO:0000256" key="5">
    <source>
        <dbReference type="SAM" id="MobiDB-lite"/>
    </source>
</evidence>
<evidence type="ECO:0000256" key="2">
    <source>
        <dbReference type="ARBA" id="ARBA00022692"/>
    </source>
</evidence>
<dbReference type="EMBL" id="CP011125">
    <property type="protein sequence ID" value="AKF08242.1"/>
    <property type="molecule type" value="Genomic_DNA"/>
</dbReference>
<gene>
    <name evidence="8" type="ORF">DB32_005391</name>
</gene>
<dbReference type="Proteomes" id="UP000034883">
    <property type="component" value="Chromosome"/>
</dbReference>
<organism evidence="8 9">
    <name type="scientific">Sandaracinus amylolyticus</name>
    <dbReference type="NCBI Taxonomy" id="927083"/>
    <lineage>
        <taxon>Bacteria</taxon>
        <taxon>Pseudomonadati</taxon>
        <taxon>Myxococcota</taxon>
        <taxon>Polyangia</taxon>
        <taxon>Polyangiales</taxon>
        <taxon>Sandaracinaceae</taxon>
        <taxon>Sandaracinus</taxon>
    </lineage>
</organism>
<protein>
    <submittedName>
        <fullName evidence="8">Sterol desaturase</fullName>
    </submittedName>
</protein>
<reference evidence="8 9" key="1">
    <citation type="submission" date="2015-03" db="EMBL/GenBank/DDBJ databases">
        <title>Genome assembly of Sandaracinus amylolyticus DSM 53668.</title>
        <authorList>
            <person name="Sharma G."/>
            <person name="Subramanian S."/>
        </authorList>
    </citation>
    <scope>NUCLEOTIDE SEQUENCE [LARGE SCALE GENOMIC DNA]</scope>
    <source>
        <strain evidence="8 9">DSM 53668</strain>
    </source>
</reference>
<evidence type="ECO:0000256" key="6">
    <source>
        <dbReference type="SAM" id="Phobius"/>
    </source>
</evidence>
<keyword evidence="9" id="KW-1185">Reference proteome</keyword>
<keyword evidence="4 6" id="KW-0472">Membrane</keyword>
<dbReference type="PANTHER" id="PTHR11863">
    <property type="entry name" value="STEROL DESATURASE"/>
    <property type="match status" value="1"/>
</dbReference>
<dbReference type="InterPro" id="IPR050307">
    <property type="entry name" value="Sterol_Desaturase_Related"/>
</dbReference>
<feature type="transmembrane region" description="Helical" evidence="6">
    <location>
        <begin position="33"/>
        <end position="55"/>
    </location>
</feature>
<sequence>MDLLTGGLLASLLVLVVLDRVAPARVFPRIRRWRARGLVWLVVSVLLSGALPLLWDPLLAPYRLIDATGLGVAGGTVVGLVALQFCTYWWHRALHRFEPLWRIHQMHHSAERMDVWGAFYLHPLDVAGFAMAGSIGLTLILGVDPLAAAIVNALVTFCSLFQHANLRTPRWLGYVVQRPESHCVHHERGVHAHNYGDIPLWDLVFGTFRNPREWRGATGYWNGASARVGDLLLLRDVTNASSENVVETMEDDALAPTSEPLARTSVV</sequence>
<proteinExistence type="predicted"/>
<dbReference type="InterPro" id="IPR006694">
    <property type="entry name" value="Fatty_acid_hydroxylase"/>
</dbReference>
<evidence type="ECO:0000256" key="3">
    <source>
        <dbReference type="ARBA" id="ARBA00022989"/>
    </source>
</evidence>
<dbReference type="RefSeq" id="WP_075097633.1">
    <property type="nucleotide sequence ID" value="NZ_CP011125.1"/>
</dbReference>